<comment type="similarity">
    <text evidence="4">Belongs to the CTDSPL2 family.</text>
</comment>
<accession>A0AAV5K0R7</accession>
<dbReference type="SUPFAM" id="SSF56784">
    <property type="entry name" value="HAD-like"/>
    <property type="match status" value="1"/>
</dbReference>
<keyword evidence="1" id="KW-0378">Hydrolase</keyword>
<dbReference type="InterPro" id="IPR011948">
    <property type="entry name" value="Dullard_phosphatase"/>
</dbReference>
<evidence type="ECO:0000313" key="8">
    <source>
        <dbReference type="Proteomes" id="UP001054252"/>
    </source>
</evidence>
<protein>
    <recommendedName>
        <fullName evidence="6">FCP1 homology domain-containing protein</fullName>
    </recommendedName>
</protein>
<gene>
    <name evidence="7" type="ORF">SLEP1_g26797</name>
</gene>
<evidence type="ECO:0000256" key="3">
    <source>
        <dbReference type="ARBA" id="ARBA00037324"/>
    </source>
</evidence>
<proteinExistence type="inferred from homology"/>
<dbReference type="Proteomes" id="UP001054252">
    <property type="component" value="Unassembled WGS sequence"/>
</dbReference>
<dbReference type="InterPro" id="IPR050365">
    <property type="entry name" value="TIM50"/>
</dbReference>
<comment type="function">
    <text evidence="3">Probable phosphatase.</text>
</comment>
<evidence type="ECO:0000256" key="2">
    <source>
        <dbReference type="ARBA" id="ARBA00022912"/>
    </source>
</evidence>
<sequence>MENPDFNLSAQPFLRQKYFSIPLRFPLFFSLWREKYTPKALAFPLVSTGIKFGIFSCSPALIVSSISLEAAGSCFSQLREQLSSAQLTDFFSSDLVSGHKYKVELVWFFIDLVIGNHILWKLRFALAFVIFDFWCFEVLTLQCDSLFIIQRPIHWGDHSGDWKDTVKMQTKKRVSGRNASREPASTRVSRSQKKISENAQVSERKAIELIASSARKQRVAGALPKKNGETVAVKNLKARCNLDCNKTNDASLKYEATEDAFADHKGSYEATAHQMSETIFSPSFHLPKICGGEIASAVDFIKFFRSEDGAVDNSEISRVDCLTTEEVPKSISEEEMLAVDTNDVNSCCNADSEGVTLSSEVSAIYLAMKNSKLECVDELGQDPMSTDVCAEDEYYEEFDDFDPYLFIKNLPDLSSVVPTFRPVLLPKQTRSCPPTTLVLDLDETLVHSTLEPCDDADFTFPVNFNLQEHTVYVRCRPYLRDFMERVSSLFEIIIFTASQSIYAEQLLNVLDPKRKVFRHRVFRESCVFVDGNYLKDLTILGRDLARVIIIDNSPQAFGFQVDNGIPIESWFDDRSDQELLSLLPFLESLAGVEDVRPQIAKKFNLREKVAAAVYPPLTSSRVLFES</sequence>
<evidence type="ECO:0000256" key="4">
    <source>
        <dbReference type="ARBA" id="ARBA00038355"/>
    </source>
</evidence>
<comment type="caution">
    <text evidence="7">The sequence shown here is derived from an EMBL/GenBank/DDBJ whole genome shotgun (WGS) entry which is preliminary data.</text>
</comment>
<keyword evidence="8" id="KW-1185">Reference proteome</keyword>
<organism evidence="7 8">
    <name type="scientific">Rubroshorea leprosula</name>
    <dbReference type="NCBI Taxonomy" id="152421"/>
    <lineage>
        <taxon>Eukaryota</taxon>
        <taxon>Viridiplantae</taxon>
        <taxon>Streptophyta</taxon>
        <taxon>Embryophyta</taxon>
        <taxon>Tracheophyta</taxon>
        <taxon>Spermatophyta</taxon>
        <taxon>Magnoliopsida</taxon>
        <taxon>eudicotyledons</taxon>
        <taxon>Gunneridae</taxon>
        <taxon>Pentapetalae</taxon>
        <taxon>rosids</taxon>
        <taxon>malvids</taxon>
        <taxon>Malvales</taxon>
        <taxon>Dipterocarpaceae</taxon>
        <taxon>Rubroshorea</taxon>
    </lineage>
</organism>
<dbReference type="Gene3D" id="3.40.50.1000">
    <property type="entry name" value="HAD superfamily/HAD-like"/>
    <property type="match status" value="1"/>
</dbReference>
<name>A0AAV5K0R7_9ROSI</name>
<dbReference type="AlphaFoldDB" id="A0AAV5K0R7"/>
<dbReference type="EMBL" id="BPVZ01000044">
    <property type="protein sequence ID" value="GKV16105.1"/>
    <property type="molecule type" value="Genomic_DNA"/>
</dbReference>
<evidence type="ECO:0000259" key="6">
    <source>
        <dbReference type="PROSITE" id="PS50969"/>
    </source>
</evidence>
<evidence type="ECO:0000313" key="7">
    <source>
        <dbReference type="EMBL" id="GKV16105.1"/>
    </source>
</evidence>
<evidence type="ECO:0000256" key="1">
    <source>
        <dbReference type="ARBA" id="ARBA00022801"/>
    </source>
</evidence>
<keyword evidence="2" id="KW-0904">Protein phosphatase</keyword>
<evidence type="ECO:0000256" key="5">
    <source>
        <dbReference type="SAM" id="MobiDB-lite"/>
    </source>
</evidence>
<reference evidence="7 8" key="1">
    <citation type="journal article" date="2021" name="Commun. Biol.">
        <title>The genome of Shorea leprosula (Dipterocarpaceae) highlights the ecological relevance of drought in aseasonal tropical rainforests.</title>
        <authorList>
            <person name="Ng K.K.S."/>
            <person name="Kobayashi M.J."/>
            <person name="Fawcett J.A."/>
            <person name="Hatakeyama M."/>
            <person name="Paape T."/>
            <person name="Ng C.H."/>
            <person name="Ang C.C."/>
            <person name="Tnah L.H."/>
            <person name="Lee C.T."/>
            <person name="Nishiyama T."/>
            <person name="Sese J."/>
            <person name="O'Brien M.J."/>
            <person name="Copetti D."/>
            <person name="Mohd Noor M.I."/>
            <person name="Ong R.C."/>
            <person name="Putra M."/>
            <person name="Sireger I.Z."/>
            <person name="Indrioko S."/>
            <person name="Kosugi Y."/>
            <person name="Izuno A."/>
            <person name="Isagi Y."/>
            <person name="Lee S.L."/>
            <person name="Shimizu K.K."/>
        </authorList>
    </citation>
    <scope>NUCLEOTIDE SEQUENCE [LARGE SCALE GENOMIC DNA]</scope>
    <source>
        <strain evidence="7">214</strain>
    </source>
</reference>
<feature type="domain" description="FCP1 homology" evidence="6">
    <location>
        <begin position="430"/>
        <end position="589"/>
    </location>
</feature>
<dbReference type="CDD" id="cd07521">
    <property type="entry name" value="HAD_FCP1-like"/>
    <property type="match status" value="1"/>
</dbReference>
<feature type="region of interest" description="Disordered" evidence="5">
    <location>
        <begin position="169"/>
        <end position="199"/>
    </location>
</feature>
<dbReference type="InterPro" id="IPR004274">
    <property type="entry name" value="FCP1_dom"/>
</dbReference>
<dbReference type="PROSITE" id="PS50969">
    <property type="entry name" value="FCP1"/>
    <property type="match status" value="1"/>
</dbReference>
<dbReference type="Pfam" id="PF03031">
    <property type="entry name" value="NIF"/>
    <property type="match status" value="1"/>
</dbReference>
<dbReference type="NCBIfam" id="TIGR02251">
    <property type="entry name" value="HIF-SF_euk"/>
    <property type="match status" value="1"/>
</dbReference>
<dbReference type="InterPro" id="IPR023214">
    <property type="entry name" value="HAD_sf"/>
</dbReference>
<dbReference type="SMART" id="SM00577">
    <property type="entry name" value="CPDc"/>
    <property type="match status" value="1"/>
</dbReference>
<dbReference type="FunFam" id="3.40.50.1000:FF:000015">
    <property type="entry name" value="CTD small phosphatase-like protein 2"/>
    <property type="match status" value="1"/>
</dbReference>
<dbReference type="GO" id="GO:0005634">
    <property type="term" value="C:nucleus"/>
    <property type="evidence" value="ECO:0007669"/>
    <property type="project" value="UniProtKB-ARBA"/>
</dbReference>
<dbReference type="InterPro" id="IPR036412">
    <property type="entry name" value="HAD-like_sf"/>
</dbReference>
<dbReference type="PANTHER" id="PTHR12210">
    <property type="entry name" value="DULLARD PROTEIN PHOSPHATASE"/>
    <property type="match status" value="1"/>
</dbReference>
<dbReference type="GO" id="GO:0004721">
    <property type="term" value="F:phosphoprotein phosphatase activity"/>
    <property type="evidence" value="ECO:0007669"/>
    <property type="project" value="UniProtKB-KW"/>
</dbReference>